<dbReference type="Gene3D" id="3.40.50.80">
    <property type="entry name" value="Nucleotide-binding domain of ferredoxin-NADP reductase (FNR) module"/>
    <property type="match status" value="1"/>
</dbReference>
<dbReference type="EMBL" id="GL376613">
    <property type="status" value="NOT_ANNOTATED_CDS"/>
    <property type="molecule type" value="Genomic_DNA"/>
</dbReference>
<dbReference type="HOGENOM" id="CLU_005646_1_0_1"/>
<feature type="region of interest" description="Disordered" evidence="9">
    <location>
        <begin position="37"/>
        <end position="64"/>
    </location>
</feature>
<dbReference type="GO" id="GO:0016491">
    <property type="term" value="F:oxidoreductase activity"/>
    <property type="evidence" value="ECO:0007669"/>
    <property type="project" value="UniProtKB-KW"/>
</dbReference>
<feature type="transmembrane region" description="Helical" evidence="10">
    <location>
        <begin position="512"/>
        <end position="531"/>
    </location>
</feature>
<name>K3WTN8_GLOUD</name>
<evidence type="ECO:0000256" key="7">
    <source>
        <dbReference type="ARBA" id="ARBA00023002"/>
    </source>
</evidence>
<keyword evidence="6 10" id="KW-1133">Transmembrane helix</keyword>
<feature type="transmembrane region" description="Helical" evidence="10">
    <location>
        <begin position="455"/>
        <end position="481"/>
    </location>
</feature>
<accession>K3WTN8</accession>
<dbReference type="STRING" id="431595.K3WTN8"/>
<keyword evidence="5" id="KW-0521">NADP</keyword>
<dbReference type="PANTHER" id="PTHR11972">
    <property type="entry name" value="NADPH OXIDASE"/>
    <property type="match status" value="1"/>
</dbReference>
<keyword evidence="2" id="KW-0285">Flavoprotein</keyword>
<reference evidence="14" key="2">
    <citation type="submission" date="2010-04" db="EMBL/GenBank/DDBJ databases">
        <authorList>
            <person name="Buell R."/>
            <person name="Hamilton J."/>
            <person name="Hostetler J."/>
        </authorList>
    </citation>
    <scope>NUCLEOTIDE SEQUENCE [LARGE SCALE GENOMIC DNA]</scope>
    <source>
        <strain evidence="14">DAOM:BR144</strain>
    </source>
</reference>
<dbReference type="PANTHER" id="PTHR11972:SF153">
    <property type="entry name" value="SUPEROXIDE-GENERATING NADPH OXIDASE HEAVY CHAIN SUBUNIT A"/>
    <property type="match status" value="1"/>
</dbReference>
<keyword evidence="8 10" id="KW-0472">Membrane</keyword>
<evidence type="ECO:0000256" key="4">
    <source>
        <dbReference type="ARBA" id="ARBA00022827"/>
    </source>
</evidence>
<dbReference type="InterPro" id="IPR011992">
    <property type="entry name" value="EF-hand-dom_pair"/>
</dbReference>
<dbReference type="InterPro" id="IPR017938">
    <property type="entry name" value="Riboflavin_synthase-like_b-brl"/>
</dbReference>
<dbReference type="InterPro" id="IPR017927">
    <property type="entry name" value="FAD-bd_FR_type"/>
</dbReference>
<dbReference type="PRINTS" id="PR00466">
    <property type="entry name" value="GP91PHOX"/>
</dbReference>
<dbReference type="Proteomes" id="UP000019132">
    <property type="component" value="Unassembled WGS sequence"/>
</dbReference>
<evidence type="ECO:0000259" key="12">
    <source>
        <dbReference type="PROSITE" id="PS51384"/>
    </source>
</evidence>
<dbReference type="InParanoid" id="K3WTN8"/>
<feature type="domain" description="EF-hand" evidence="11">
    <location>
        <begin position="253"/>
        <end position="288"/>
    </location>
</feature>
<dbReference type="Pfam" id="PF08030">
    <property type="entry name" value="NAD_binding_6"/>
    <property type="match status" value="1"/>
</dbReference>
<dbReference type="SFLD" id="SFLDG01169">
    <property type="entry name" value="NADPH_oxidase_subgroup_(NOX)"/>
    <property type="match status" value="1"/>
</dbReference>
<feature type="region of interest" description="Disordered" evidence="9">
    <location>
        <begin position="1"/>
        <end position="23"/>
    </location>
</feature>
<feature type="transmembrane region" description="Helical" evidence="10">
    <location>
        <begin position="724"/>
        <end position="747"/>
    </location>
</feature>
<feature type="transmembrane region" description="Helical" evidence="10">
    <location>
        <begin position="377"/>
        <end position="396"/>
    </location>
</feature>
<dbReference type="eggNOG" id="KOG0039">
    <property type="taxonomic scope" value="Eukaryota"/>
</dbReference>
<evidence type="ECO:0000313" key="13">
    <source>
        <dbReference type="EnsemblProtists" id="PYU1_T008334"/>
    </source>
</evidence>
<dbReference type="EnsemblProtists" id="PYU1_T008334">
    <property type="protein sequence ID" value="PYU1_T008334"/>
    <property type="gene ID" value="PYU1_G008318"/>
</dbReference>
<dbReference type="Pfam" id="PF08022">
    <property type="entry name" value="FAD_binding_8"/>
    <property type="match status" value="1"/>
</dbReference>
<keyword evidence="3 10" id="KW-0812">Transmembrane</keyword>
<dbReference type="Gene3D" id="1.10.238.10">
    <property type="entry name" value="EF-hand"/>
    <property type="match status" value="1"/>
</dbReference>
<dbReference type="InterPro" id="IPR000778">
    <property type="entry name" value="Cyt_b245_heavy_chain"/>
</dbReference>
<dbReference type="InterPro" id="IPR050369">
    <property type="entry name" value="RBOH/FRE"/>
</dbReference>
<dbReference type="Pfam" id="PF01794">
    <property type="entry name" value="Ferric_reduct"/>
    <property type="match status" value="1"/>
</dbReference>
<evidence type="ECO:0000256" key="1">
    <source>
        <dbReference type="ARBA" id="ARBA00004141"/>
    </source>
</evidence>
<dbReference type="InterPro" id="IPR013130">
    <property type="entry name" value="Fe3_Rdtase_TM_dom"/>
</dbReference>
<sequence length="917" mass="102579">MGTNNRGPASKHPANKLEDRLDRAGYAATGTGAKTISKTSASATAAAAADNMPKSNKEGDSDFVMLKNTPSEHACSHNAPDMSGKSNLKMPNKLPMPKILGPVVRAPALGASRGPGGFGQSQGYGRPSFAPSQSGGSNFSKPAPNMDKEDLYNLKDSLYKESMSGMSYSSYGLASSVGVEKNDGADQDCATGGDQNAFYNHFFDISRFTGTGKKSMVGNPSFADPRASSIAFMPLPRESVAVMIDAVKTSTLGDDEKCRFLFEMFDIDNRGVLTKEGVRAFLEATFVANNVQFLGNFDFEGVVDKLFARSKHPDKMTYNEFRMYFGGVVVPEDEFKSDAAKSGLGASRVGGGRSAPQKPRSLPSKFMKYCRKYDTQIGCLIFYFLLMIAVFILKAMRFGVDPAVGWCPRIAKGCAQIIMVNTLCVLLPMCRNFVTSLRSLPVVTRFVPVDEHIEFHKICGVVMIIASLAHTVAWIMIVYYARTVPLEVWAESKYYRLSFVRDENLFEFSERIPIWTGLLMVIFMAIAAPLAHPKIRRGNFNAFWLTHLLFLPFIILIAIHGLAQWVAPPEAYLWVAPPIVIYFIEKRYRMGNVFGGRTIIQNAQLSKEACALFIKKPTNFGKGQKFQPGMYMFINIPMISQFEWHPFTISSAPEDPYLSLHIRKAGDWTGALYNIVKKIQEKSPANSNFDMEGHGGAIMSPYPTIIIDGPVGAPAQDYSRYREVVFVGAGIGVTPFASILRSIFYQWDSFRCPSCSHMRFPPTFQIRKIYFYWITREQEALTWFTETMNQLSEMDTENRLEIHNYFSSIKDKNVVEPLQALQKFIHNTEGHDIVSGLTTKQMTHFGRPDWKGEFARIADNHERLERVTPIGEKEEIGVFFCGPKPLGNTLHEECTNFNQDKNRRVKDVAFDFHSENF</sequence>
<proteinExistence type="predicted"/>
<dbReference type="GO" id="GO:0005886">
    <property type="term" value="C:plasma membrane"/>
    <property type="evidence" value="ECO:0007669"/>
    <property type="project" value="TreeGrafter"/>
</dbReference>
<dbReference type="CDD" id="cd06186">
    <property type="entry name" value="NOX_Duox_like_FAD_NADP"/>
    <property type="match status" value="1"/>
</dbReference>
<dbReference type="Gene3D" id="2.40.30.10">
    <property type="entry name" value="Translation factors"/>
    <property type="match status" value="1"/>
</dbReference>
<reference evidence="14" key="1">
    <citation type="journal article" date="2010" name="Genome Biol.">
        <title>Genome sequence of the necrotrophic plant pathogen Pythium ultimum reveals original pathogenicity mechanisms and effector repertoire.</title>
        <authorList>
            <person name="Levesque C.A."/>
            <person name="Brouwer H."/>
            <person name="Cano L."/>
            <person name="Hamilton J.P."/>
            <person name="Holt C."/>
            <person name="Huitema E."/>
            <person name="Raffaele S."/>
            <person name="Robideau G.P."/>
            <person name="Thines M."/>
            <person name="Win J."/>
            <person name="Zerillo M.M."/>
            <person name="Beakes G.W."/>
            <person name="Boore J.L."/>
            <person name="Busam D."/>
            <person name="Dumas B."/>
            <person name="Ferriera S."/>
            <person name="Fuerstenberg S.I."/>
            <person name="Gachon C.M."/>
            <person name="Gaulin E."/>
            <person name="Govers F."/>
            <person name="Grenville-Briggs L."/>
            <person name="Horner N."/>
            <person name="Hostetler J."/>
            <person name="Jiang R.H."/>
            <person name="Johnson J."/>
            <person name="Krajaejun T."/>
            <person name="Lin H."/>
            <person name="Meijer H.J."/>
            <person name="Moore B."/>
            <person name="Morris P."/>
            <person name="Phuntmart V."/>
            <person name="Puiu D."/>
            <person name="Shetty J."/>
            <person name="Stajich J.E."/>
            <person name="Tripathy S."/>
            <person name="Wawra S."/>
            <person name="van West P."/>
            <person name="Whitty B.R."/>
            <person name="Coutinho P.M."/>
            <person name="Henrissat B."/>
            <person name="Martin F."/>
            <person name="Thomas P.D."/>
            <person name="Tyler B.M."/>
            <person name="De Vries R.P."/>
            <person name="Kamoun S."/>
            <person name="Yandell M."/>
            <person name="Tisserat N."/>
            <person name="Buell C.R."/>
        </authorList>
    </citation>
    <scope>NUCLEOTIDE SEQUENCE</scope>
    <source>
        <strain evidence="14">DAOM:BR144</strain>
    </source>
</reference>
<protein>
    <submittedName>
        <fullName evidence="13">Uncharacterized protein</fullName>
    </submittedName>
</protein>
<feature type="transmembrane region" description="Helical" evidence="10">
    <location>
        <begin position="571"/>
        <end position="588"/>
    </location>
</feature>
<dbReference type="OMA" id="WLAIVIY"/>
<dbReference type="SFLD" id="SFLDS00052">
    <property type="entry name" value="Ferric_Reductase_Domain"/>
    <property type="match status" value="1"/>
</dbReference>
<evidence type="ECO:0000313" key="14">
    <source>
        <dbReference type="Proteomes" id="UP000019132"/>
    </source>
</evidence>
<dbReference type="PROSITE" id="PS50222">
    <property type="entry name" value="EF_HAND_2"/>
    <property type="match status" value="1"/>
</dbReference>
<dbReference type="SUPFAM" id="SSF52343">
    <property type="entry name" value="Ferredoxin reductase-like, C-terminal NADP-linked domain"/>
    <property type="match status" value="1"/>
</dbReference>
<feature type="domain" description="FAD-binding FR-type" evidence="12">
    <location>
        <begin position="592"/>
        <end position="717"/>
    </location>
</feature>
<dbReference type="SUPFAM" id="SSF63380">
    <property type="entry name" value="Riboflavin synthase domain-like"/>
    <property type="match status" value="1"/>
</dbReference>
<evidence type="ECO:0000256" key="10">
    <source>
        <dbReference type="SAM" id="Phobius"/>
    </source>
</evidence>
<dbReference type="SFLD" id="SFLDG01168">
    <property type="entry name" value="Ferric_reductase_subgroup_(FRE"/>
    <property type="match status" value="1"/>
</dbReference>
<reference evidence="13" key="3">
    <citation type="submission" date="2015-02" db="UniProtKB">
        <authorList>
            <consortium name="EnsemblProtists"/>
        </authorList>
    </citation>
    <scope>IDENTIFICATION</scope>
    <source>
        <strain evidence="13">DAOM BR144</strain>
    </source>
</reference>
<dbReference type="InterPro" id="IPR013121">
    <property type="entry name" value="Fe_red_NAD-bd_6"/>
</dbReference>
<evidence type="ECO:0000256" key="3">
    <source>
        <dbReference type="ARBA" id="ARBA00022692"/>
    </source>
</evidence>
<feature type="compositionally biased region" description="Low complexity" evidence="9">
    <location>
        <begin position="37"/>
        <end position="49"/>
    </location>
</feature>
<evidence type="ECO:0000256" key="2">
    <source>
        <dbReference type="ARBA" id="ARBA00022630"/>
    </source>
</evidence>
<dbReference type="InterPro" id="IPR013112">
    <property type="entry name" value="FAD-bd_8"/>
</dbReference>
<keyword evidence="7" id="KW-0560">Oxidoreductase</keyword>
<keyword evidence="14" id="KW-1185">Reference proteome</keyword>
<feature type="transmembrane region" description="Helical" evidence="10">
    <location>
        <begin position="416"/>
        <end position="434"/>
    </location>
</feature>
<feature type="compositionally biased region" description="Gly residues" evidence="9">
    <location>
        <begin position="113"/>
        <end position="122"/>
    </location>
</feature>
<dbReference type="SUPFAM" id="SSF47473">
    <property type="entry name" value="EF-hand"/>
    <property type="match status" value="1"/>
</dbReference>
<dbReference type="GO" id="GO:0005509">
    <property type="term" value="F:calcium ion binding"/>
    <property type="evidence" value="ECO:0007669"/>
    <property type="project" value="InterPro"/>
</dbReference>
<dbReference type="AlphaFoldDB" id="K3WTN8"/>
<evidence type="ECO:0000256" key="5">
    <source>
        <dbReference type="ARBA" id="ARBA00022857"/>
    </source>
</evidence>
<evidence type="ECO:0000256" key="8">
    <source>
        <dbReference type="ARBA" id="ARBA00023136"/>
    </source>
</evidence>
<feature type="transmembrane region" description="Helical" evidence="10">
    <location>
        <begin position="543"/>
        <end position="565"/>
    </location>
</feature>
<dbReference type="PROSITE" id="PS51384">
    <property type="entry name" value="FAD_FR"/>
    <property type="match status" value="1"/>
</dbReference>
<comment type="subcellular location">
    <subcellularLocation>
        <location evidence="1">Membrane</location>
        <topology evidence="1">Multi-pass membrane protein</topology>
    </subcellularLocation>
</comment>
<organism evidence="13 14">
    <name type="scientific">Globisporangium ultimum (strain ATCC 200006 / CBS 805.95 / DAOM BR144)</name>
    <name type="common">Pythium ultimum</name>
    <dbReference type="NCBI Taxonomy" id="431595"/>
    <lineage>
        <taxon>Eukaryota</taxon>
        <taxon>Sar</taxon>
        <taxon>Stramenopiles</taxon>
        <taxon>Oomycota</taxon>
        <taxon>Peronosporomycetes</taxon>
        <taxon>Pythiales</taxon>
        <taxon>Pythiaceae</taxon>
        <taxon>Globisporangium</taxon>
    </lineage>
</organism>
<keyword evidence="4" id="KW-0274">FAD</keyword>
<evidence type="ECO:0000259" key="11">
    <source>
        <dbReference type="PROSITE" id="PS50222"/>
    </source>
</evidence>
<dbReference type="VEuPathDB" id="FungiDB:PYU1_G008318"/>
<dbReference type="InterPro" id="IPR002048">
    <property type="entry name" value="EF_hand_dom"/>
</dbReference>
<feature type="region of interest" description="Disordered" evidence="9">
    <location>
        <begin position="107"/>
        <end position="147"/>
    </location>
</feature>
<evidence type="ECO:0000256" key="9">
    <source>
        <dbReference type="SAM" id="MobiDB-lite"/>
    </source>
</evidence>
<feature type="compositionally biased region" description="Polar residues" evidence="9">
    <location>
        <begin position="130"/>
        <end position="140"/>
    </location>
</feature>
<dbReference type="InterPro" id="IPR039261">
    <property type="entry name" value="FNR_nucleotide-bd"/>
</dbReference>
<evidence type="ECO:0000256" key="6">
    <source>
        <dbReference type="ARBA" id="ARBA00022989"/>
    </source>
</evidence>